<gene>
    <name evidence="1" type="ORF">NUW58_g140</name>
</gene>
<keyword evidence="2" id="KW-1185">Reference proteome</keyword>
<accession>A0ACC1PRH8</accession>
<name>A0ACC1PRH8_9PEZI</name>
<comment type="caution">
    <text evidence="1">The sequence shown here is derived from an EMBL/GenBank/DDBJ whole genome shotgun (WGS) entry which is preliminary data.</text>
</comment>
<reference evidence="1" key="1">
    <citation type="submission" date="2022-10" db="EMBL/GenBank/DDBJ databases">
        <title>Genome Sequence of Xylaria curta.</title>
        <authorList>
            <person name="Buettner E."/>
        </authorList>
    </citation>
    <scope>NUCLEOTIDE SEQUENCE</scope>
    <source>
        <strain evidence="1">Babe10</strain>
    </source>
</reference>
<organism evidence="1 2">
    <name type="scientific">Xylaria curta</name>
    <dbReference type="NCBI Taxonomy" id="42375"/>
    <lineage>
        <taxon>Eukaryota</taxon>
        <taxon>Fungi</taxon>
        <taxon>Dikarya</taxon>
        <taxon>Ascomycota</taxon>
        <taxon>Pezizomycotina</taxon>
        <taxon>Sordariomycetes</taxon>
        <taxon>Xylariomycetidae</taxon>
        <taxon>Xylariales</taxon>
        <taxon>Xylariaceae</taxon>
        <taxon>Xylaria</taxon>
    </lineage>
</organism>
<dbReference type="Proteomes" id="UP001143856">
    <property type="component" value="Unassembled WGS sequence"/>
</dbReference>
<evidence type="ECO:0000313" key="2">
    <source>
        <dbReference type="Proteomes" id="UP001143856"/>
    </source>
</evidence>
<evidence type="ECO:0000313" key="1">
    <source>
        <dbReference type="EMBL" id="KAJ2999000.1"/>
    </source>
</evidence>
<dbReference type="EMBL" id="JAPDGR010000010">
    <property type="protein sequence ID" value="KAJ2999000.1"/>
    <property type="molecule type" value="Genomic_DNA"/>
</dbReference>
<proteinExistence type="predicted"/>
<protein>
    <submittedName>
        <fullName evidence="1">Uncharacterized protein</fullName>
    </submittedName>
</protein>
<sequence>MAQEKSQVLSSLPGFVEGQPVMLHLHDNYELLLWYWATMLADGVPVPSAPLSSDPLQRKQYLEGLSKLLDSPICVARAIDASSLQASGSLVVHTVESLVDMTMALSGDKFTTKDRENIEQDSLAMLMLTSGSTGNAKAVCLSHQNILAALSGKASIRQLPSDKPLLNWIGLDHVASLVEVHLQALFLDVDQIHVQAADVVSSPRLFLDLLSIHQVSRSFAPNFFLAKLVSAIRSDNDKEPQHQWNLSNLTDIVSGGEANDMQTCASLAELLASYGAPQNVLTIGFGMTETCAGAIYNTQCPKSDIANGRLFASLGKCMQGIEMRITQDLDEEAGGIVLQEAGKPGNLEVRGAVVFRGYYRNEKDTTEAFTCDGWFRTGDTGIIDSTGILSLVGRVKDIININGIKVGGAELQTSLETAVGSEVLRLVSFASWASHTEQVAIAYVPKQWPMQTEDMVNINDKLTKVCLRLTRSRPLVFALRDELVLPKSSLGKISRAKMRSLLEGGSFADQIKYHQSGMESHRLKHLSLPITEEETRLLEDFASVLGIRPDNIGVDTPFYDFGITSIDVVRLKRKVDQRLSIDIPIVMLMNSPTVRTLALALDHFGSAYISPPQNGASLAKEYDPVVKFRLAGSKTPLWCIHPGVGEVLIFVGLARHMVDDDRPIFALRARGFDAGQPPFKSIAETVGTYKAAVLKHQPCGPYALAGYSYGGMLAFEIAKSLEKEEGASVQFLASFNLPPNIKTRMRHLNFNVCLLHLSYFLGLVTEEYADLNEEQFREVPDAMAQLMVVADRSRMVELNLNENKLAHWAEITFGLQNMAQEYEPRGKVKGMDVFHAIPLKAAAKSREDWLDNHLRKWGDFSVTEPRFHRVGGAHYTMIGPDHVASFADTLKGALRARGL</sequence>